<dbReference type="KEGG" id="rul:UC8_35960"/>
<evidence type="ECO:0008006" key="3">
    <source>
        <dbReference type="Google" id="ProtNLM"/>
    </source>
</evidence>
<proteinExistence type="predicted"/>
<organism evidence="1 2">
    <name type="scientific">Roseimaritima ulvae</name>
    <dbReference type="NCBI Taxonomy" id="980254"/>
    <lineage>
        <taxon>Bacteria</taxon>
        <taxon>Pseudomonadati</taxon>
        <taxon>Planctomycetota</taxon>
        <taxon>Planctomycetia</taxon>
        <taxon>Pirellulales</taxon>
        <taxon>Pirellulaceae</taxon>
        <taxon>Roseimaritima</taxon>
    </lineage>
</organism>
<dbReference type="EMBL" id="CP042914">
    <property type="protein sequence ID" value="QEG41572.1"/>
    <property type="molecule type" value="Genomic_DNA"/>
</dbReference>
<protein>
    <recommendedName>
        <fullName evidence="3">AsmA-like C-terminal domain-containing protein</fullName>
    </recommendedName>
</protein>
<reference evidence="1 2" key="1">
    <citation type="submission" date="2019-08" db="EMBL/GenBank/DDBJ databases">
        <title>Deep-cultivation of Planctomycetes and their phenomic and genomic characterization uncovers novel biology.</title>
        <authorList>
            <person name="Wiegand S."/>
            <person name="Jogler M."/>
            <person name="Boedeker C."/>
            <person name="Pinto D."/>
            <person name="Vollmers J."/>
            <person name="Rivas-Marin E."/>
            <person name="Kohn T."/>
            <person name="Peeters S.H."/>
            <person name="Heuer A."/>
            <person name="Rast P."/>
            <person name="Oberbeckmann S."/>
            <person name="Bunk B."/>
            <person name="Jeske O."/>
            <person name="Meyerdierks A."/>
            <person name="Storesund J.E."/>
            <person name="Kallscheuer N."/>
            <person name="Luecker S."/>
            <person name="Lage O.M."/>
            <person name="Pohl T."/>
            <person name="Merkel B.J."/>
            <person name="Hornburger P."/>
            <person name="Mueller R.-W."/>
            <person name="Bruemmer F."/>
            <person name="Labrenz M."/>
            <person name="Spormann A.M."/>
            <person name="Op den Camp H."/>
            <person name="Overmann J."/>
            <person name="Amann R."/>
            <person name="Jetten M.S.M."/>
            <person name="Mascher T."/>
            <person name="Medema M.H."/>
            <person name="Devos D.P."/>
            <person name="Kaster A.-K."/>
            <person name="Ovreas L."/>
            <person name="Rohde M."/>
            <person name="Galperin M.Y."/>
            <person name="Jogler C."/>
        </authorList>
    </citation>
    <scope>NUCLEOTIDE SEQUENCE [LARGE SCALE GENOMIC DNA]</scope>
    <source>
        <strain evidence="1 2">UC8</strain>
    </source>
</reference>
<accession>A0A5B9QUF3</accession>
<evidence type="ECO:0000313" key="2">
    <source>
        <dbReference type="Proteomes" id="UP000325286"/>
    </source>
</evidence>
<keyword evidence="2" id="KW-1185">Reference proteome</keyword>
<gene>
    <name evidence="1" type="ORF">UC8_35960</name>
</gene>
<sequence>MVDRKSTSRFLQSVRQRTQLRRGQRLRRKRTMVLVGGMLLAVVTLALPSIASQLGLGHGVLSRSAAEYGWQVNARSLQFGWITPLQLHGVEVVGASGETKAYIESIETNLQLMDCLGALSDLGQVTVRGVQAEMAVAEGRSSLEEDLAALFESDSSDAAMTATIEVHDVNLTVTDVDSGTAWFAGNIRSTVAMKADKIEVQASSVVTDPSGANGALELGAVLAHDPQSLAADQPAWQADLRMRSLPLHGVTLVKRRFPERMESLPRQMSGDASGVVHLTQYASGMLAGRFEGVEVRKLVAADPRLGERTWKNEFASLQGSLVYQQGVVQTQQLYATSDFGSVTMTGTVPLPDSSILSLAWVETISGQGTAEIELAKLDQAAPGLLPLRSGATITAGQVTAKIESGPSPDGFYRTHCSLRSTPVRGRASGRPIVLDPLNANATMVLRNGVAKAERIELSSAFGSASGQGDLRSGTGQFDVDFSRLASMLQPLVELPDAGLRGTAKGNIGWAAGAGNQWKLNGDLQAKGLNVQLPGGQTIRQPSLVAHVDAAGVWAGDTLAELNQLAATMRGDGQTWEATLLSPVREPAAGNPLPLKIKGRGSCLALVDLVQPWMPAELHSIDGSFASEWTAQVTRNGGRLTAAAIDLERPRGAWNQQLFTQPYMKIRFGGDCDLTAGSIVVDTLTVEGEAVTLAVTGRSSAASTELELGWRMDLQRMQNALLPTVAQAGVPTGNVPGRIVGGVQRVNYVGPPAPASQAGYRVYGRCEGSATLHGQDDLWSIDTDASAANLVIMQSADPATANLVGPVRGPQTTSTIWAEPTASVRGVFRYDANTGGAIADQVQIASEWLNTTVDGHVIWNEMLGEISLKGPSEMNMPIASQRLSTLTGQTIQLEGTHIAPLDILMQRQSDGQLAVDVRGSIGWQQGSLAGIRFGASTAELKVTETATQIAPTTIPMDLGQLHLNGQVHYGQDGLWIEQQPGRFAENIRLEPEMARNWLKYLAPLAADATEVAGTVSVDLSRCVIVPDDAARSRVVGQLSVQGAELNAGPLANQVIAGVDQLKSLSRGQVPSQPVTRTRRFLTMPAQVVEFELRDAVVSHQRMYFTIDDARLLTSGSVAIDGRLNLVAQVPLDAAWLGSDVQSLAGETVTLPIAGTLSRPSLNTAGIAQTVSEMALKAGQQTAENYLQQQMNRGIDKLFGR</sequence>
<dbReference type="AlphaFoldDB" id="A0A5B9QUF3"/>
<evidence type="ECO:0000313" key="1">
    <source>
        <dbReference type="EMBL" id="QEG41572.1"/>
    </source>
</evidence>
<dbReference type="Proteomes" id="UP000325286">
    <property type="component" value="Chromosome"/>
</dbReference>
<name>A0A5B9QUF3_9BACT</name>